<protein>
    <submittedName>
        <fullName evidence="2">Uncharacterized protein</fullName>
    </submittedName>
</protein>
<proteinExistence type="predicted"/>
<accession>A0A0D7ATW6</accession>
<sequence>DLKTSQQIFWQWWRWLQPEWRGVTVDKKNGDPNSEPLDSSSRDVLPDDATWQGLDASGVNGFMNVMLYLYFWGRQVKLENKGRKQWLDAIDDVQWVL</sequence>
<organism evidence="2 3">
    <name type="scientific">Cylindrobasidium torrendii FP15055 ss-10</name>
    <dbReference type="NCBI Taxonomy" id="1314674"/>
    <lineage>
        <taxon>Eukaryota</taxon>
        <taxon>Fungi</taxon>
        <taxon>Dikarya</taxon>
        <taxon>Basidiomycota</taxon>
        <taxon>Agaricomycotina</taxon>
        <taxon>Agaricomycetes</taxon>
        <taxon>Agaricomycetidae</taxon>
        <taxon>Agaricales</taxon>
        <taxon>Marasmiineae</taxon>
        <taxon>Physalacriaceae</taxon>
        <taxon>Cylindrobasidium</taxon>
    </lineage>
</organism>
<name>A0A0D7ATW6_9AGAR</name>
<evidence type="ECO:0000313" key="3">
    <source>
        <dbReference type="Proteomes" id="UP000054007"/>
    </source>
</evidence>
<dbReference type="Proteomes" id="UP000054007">
    <property type="component" value="Unassembled WGS sequence"/>
</dbReference>
<reference evidence="2 3" key="1">
    <citation type="journal article" date="2015" name="Fungal Genet. Biol.">
        <title>Evolution of novel wood decay mechanisms in Agaricales revealed by the genome sequences of Fistulina hepatica and Cylindrobasidium torrendii.</title>
        <authorList>
            <person name="Floudas D."/>
            <person name="Held B.W."/>
            <person name="Riley R."/>
            <person name="Nagy L.G."/>
            <person name="Koehler G."/>
            <person name="Ransdell A.S."/>
            <person name="Younus H."/>
            <person name="Chow J."/>
            <person name="Chiniquy J."/>
            <person name="Lipzen A."/>
            <person name="Tritt A."/>
            <person name="Sun H."/>
            <person name="Haridas S."/>
            <person name="LaButti K."/>
            <person name="Ohm R.A."/>
            <person name="Kues U."/>
            <person name="Blanchette R.A."/>
            <person name="Grigoriev I.V."/>
            <person name="Minto R.E."/>
            <person name="Hibbett D.S."/>
        </authorList>
    </citation>
    <scope>NUCLEOTIDE SEQUENCE [LARGE SCALE GENOMIC DNA]</scope>
    <source>
        <strain evidence="2 3">FP15055 ss-10</strain>
    </source>
</reference>
<gene>
    <name evidence="2" type="ORF">CYLTODRAFT_328173</name>
</gene>
<evidence type="ECO:0000256" key="1">
    <source>
        <dbReference type="SAM" id="MobiDB-lite"/>
    </source>
</evidence>
<keyword evidence="3" id="KW-1185">Reference proteome</keyword>
<dbReference type="EMBL" id="KN880868">
    <property type="protein sequence ID" value="KIY61803.1"/>
    <property type="molecule type" value="Genomic_DNA"/>
</dbReference>
<evidence type="ECO:0000313" key="2">
    <source>
        <dbReference type="EMBL" id="KIY61803.1"/>
    </source>
</evidence>
<feature type="non-terminal residue" evidence="2">
    <location>
        <position position="97"/>
    </location>
</feature>
<dbReference type="AlphaFoldDB" id="A0A0D7ATW6"/>
<feature type="region of interest" description="Disordered" evidence="1">
    <location>
        <begin position="25"/>
        <end position="44"/>
    </location>
</feature>
<feature type="non-terminal residue" evidence="2">
    <location>
        <position position="1"/>
    </location>
</feature>
<dbReference type="OrthoDB" id="2683861at2759"/>